<protein>
    <recommendedName>
        <fullName evidence="1">Sulfatase N-terminal domain-containing protein</fullName>
    </recommendedName>
</protein>
<dbReference type="SUPFAM" id="SSF53649">
    <property type="entry name" value="Alkaline phosphatase-like"/>
    <property type="match status" value="1"/>
</dbReference>
<dbReference type="PANTHER" id="PTHR43108:SF6">
    <property type="entry name" value="N-SULPHOGLUCOSAMINE SULPHOHYDROLASE"/>
    <property type="match status" value="1"/>
</dbReference>
<feature type="non-terminal residue" evidence="2">
    <location>
        <position position="1"/>
    </location>
</feature>
<dbReference type="Pfam" id="PF00884">
    <property type="entry name" value="Sulfatase"/>
    <property type="match status" value="1"/>
</dbReference>
<organism evidence="2">
    <name type="scientific">marine sediment metagenome</name>
    <dbReference type="NCBI Taxonomy" id="412755"/>
    <lineage>
        <taxon>unclassified sequences</taxon>
        <taxon>metagenomes</taxon>
        <taxon>ecological metagenomes</taxon>
    </lineage>
</organism>
<name>X0VAU8_9ZZZZ</name>
<dbReference type="AlphaFoldDB" id="X0VAU8"/>
<gene>
    <name evidence="2" type="ORF">S01H1_54162</name>
</gene>
<reference evidence="2" key="1">
    <citation type="journal article" date="2014" name="Front. Microbiol.">
        <title>High frequency of phylogenetically diverse reductive dehalogenase-homologous genes in deep subseafloor sedimentary metagenomes.</title>
        <authorList>
            <person name="Kawai M."/>
            <person name="Futagami T."/>
            <person name="Toyoda A."/>
            <person name="Takaki Y."/>
            <person name="Nishi S."/>
            <person name="Hori S."/>
            <person name="Arai W."/>
            <person name="Tsubouchi T."/>
            <person name="Morono Y."/>
            <person name="Uchiyama I."/>
            <person name="Ito T."/>
            <person name="Fujiyama A."/>
            <person name="Inagaki F."/>
            <person name="Takami H."/>
        </authorList>
    </citation>
    <scope>NUCLEOTIDE SEQUENCE</scope>
    <source>
        <strain evidence="2">Expedition CK06-06</strain>
    </source>
</reference>
<proteinExistence type="predicted"/>
<accession>X0VAU8</accession>
<evidence type="ECO:0000313" key="2">
    <source>
        <dbReference type="EMBL" id="GAG15390.1"/>
    </source>
</evidence>
<dbReference type="EMBL" id="BARS01035125">
    <property type="protein sequence ID" value="GAG15390.1"/>
    <property type="molecule type" value="Genomic_DNA"/>
</dbReference>
<feature type="domain" description="Sulfatase N-terminal" evidence="1">
    <location>
        <begin position="6"/>
        <end position="254"/>
    </location>
</feature>
<sequence>RSDPTGFDHWQILPGQGSYYNPDFITSKGKVRYTGYVTDITTDMAIDWLDTKRDNSKPFLLMCQHKAPHRVWAPGPDHLTMYDDVEIPEPDTLFDDYSNRSEVLKDNEMMIAKHMMYDYDLKVTGSKETDALGRSFENYERQRMTPEQRRKWDAAYDPKNEKFKAANLTGKDLVRWKYQRYIKDYLRCIASVDDNVGRLLDYLGANGLADNTIVVYSSDQGFYLGEHGWYDKRWMYEESFRMPFLIKWPGVTKAGERT</sequence>
<dbReference type="Gene3D" id="3.40.720.10">
    <property type="entry name" value="Alkaline Phosphatase, subunit A"/>
    <property type="match status" value="1"/>
</dbReference>
<dbReference type="InterPro" id="IPR000917">
    <property type="entry name" value="Sulfatase_N"/>
</dbReference>
<evidence type="ECO:0000259" key="1">
    <source>
        <dbReference type="Pfam" id="PF00884"/>
    </source>
</evidence>
<dbReference type="PANTHER" id="PTHR43108">
    <property type="entry name" value="N-ACETYLGLUCOSAMINE-6-SULFATASE FAMILY MEMBER"/>
    <property type="match status" value="1"/>
</dbReference>
<comment type="caution">
    <text evidence="2">The sequence shown here is derived from an EMBL/GenBank/DDBJ whole genome shotgun (WGS) entry which is preliminary data.</text>
</comment>
<feature type="non-terminal residue" evidence="2">
    <location>
        <position position="258"/>
    </location>
</feature>
<dbReference type="InterPro" id="IPR017850">
    <property type="entry name" value="Alkaline_phosphatase_core_sf"/>
</dbReference>